<dbReference type="EMBL" id="JAUSQL010000001">
    <property type="protein sequence ID" value="MDP9831975.1"/>
    <property type="molecule type" value="Genomic_DNA"/>
</dbReference>
<dbReference type="Pfam" id="PF14542">
    <property type="entry name" value="Acetyltransf_CG"/>
    <property type="match status" value="1"/>
</dbReference>
<name>A0ABT9PIJ6_9ACTO</name>
<proteinExistence type="predicted"/>
<evidence type="ECO:0000259" key="2">
    <source>
        <dbReference type="PROSITE" id="PS51729"/>
    </source>
</evidence>
<dbReference type="SUPFAM" id="SSF55729">
    <property type="entry name" value="Acyl-CoA N-acyltransferases (Nat)"/>
    <property type="match status" value="1"/>
</dbReference>
<comment type="caution">
    <text evidence="3">The sequence shown here is derived from an EMBL/GenBank/DDBJ whole genome shotgun (WGS) entry which is preliminary data.</text>
</comment>
<feature type="domain" description="N-acetyltransferase" evidence="1">
    <location>
        <begin position="1"/>
        <end position="115"/>
    </location>
</feature>
<dbReference type="CDD" id="cd04301">
    <property type="entry name" value="NAT_SF"/>
    <property type="match status" value="1"/>
</dbReference>
<accession>A0ABT9PIJ6</accession>
<gene>
    <name evidence="3" type="ORF">J2S45_000654</name>
</gene>
<evidence type="ECO:0000259" key="1">
    <source>
        <dbReference type="PROSITE" id="PS51186"/>
    </source>
</evidence>
<keyword evidence="4" id="KW-1185">Reference proteome</keyword>
<dbReference type="PANTHER" id="PTHR31435:SF10">
    <property type="entry name" value="BSR4717 PROTEIN"/>
    <property type="match status" value="1"/>
</dbReference>
<reference evidence="3 4" key="1">
    <citation type="submission" date="2023-07" db="EMBL/GenBank/DDBJ databases">
        <title>Sequencing the genomes of 1000 actinobacteria strains.</title>
        <authorList>
            <person name="Klenk H.-P."/>
        </authorList>
    </citation>
    <scope>NUCLEOTIDE SEQUENCE [LARGE SCALE GENOMIC DNA]</scope>
    <source>
        <strain evidence="3 4">DSM 19515</strain>
    </source>
</reference>
<dbReference type="InterPro" id="IPR031165">
    <property type="entry name" value="GNAT_YJDJ"/>
</dbReference>
<dbReference type="InterPro" id="IPR016181">
    <property type="entry name" value="Acyl_CoA_acyltransferase"/>
</dbReference>
<evidence type="ECO:0000313" key="4">
    <source>
        <dbReference type="Proteomes" id="UP001230145"/>
    </source>
</evidence>
<protein>
    <submittedName>
        <fullName evidence="3">GNAT family acetyltransferase</fullName>
    </submittedName>
</protein>
<feature type="domain" description="N-acetyltransferase" evidence="2">
    <location>
        <begin position="14"/>
        <end position="101"/>
    </location>
</feature>
<evidence type="ECO:0000313" key="3">
    <source>
        <dbReference type="EMBL" id="MDP9831975.1"/>
    </source>
</evidence>
<dbReference type="PANTHER" id="PTHR31435">
    <property type="entry name" value="PROTEIN NATD1"/>
    <property type="match status" value="1"/>
</dbReference>
<dbReference type="Proteomes" id="UP001230145">
    <property type="component" value="Unassembled WGS sequence"/>
</dbReference>
<dbReference type="RefSeq" id="WP_270974786.1">
    <property type="nucleotide sequence ID" value="NZ_JAUSQL010000001.1"/>
</dbReference>
<dbReference type="Gene3D" id="3.40.630.30">
    <property type="match status" value="1"/>
</dbReference>
<dbReference type="PROSITE" id="PS51729">
    <property type="entry name" value="GNAT_YJDJ"/>
    <property type="match status" value="1"/>
</dbReference>
<dbReference type="InterPro" id="IPR045057">
    <property type="entry name" value="Gcn5-rel_NAT"/>
</dbReference>
<dbReference type="InterPro" id="IPR000182">
    <property type="entry name" value="GNAT_dom"/>
</dbReference>
<dbReference type="PROSITE" id="PS51186">
    <property type="entry name" value="GNAT"/>
    <property type="match status" value="1"/>
</dbReference>
<sequence length="115" mass="12436">MELTSKSGKPLRVDNNEKLQRFEVFADEQLVGLADYVRNGDAVVFIHTEVSPAMGGEGVGTALIKVALDEVRDRGLTAVPICPFVVNYIDKHGAEYRAGGGKLRGANSSDYALLR</sequence>
<organism evidence="3 4">
    <name type="scientific">Trueperella abortisuis</name>
    <dbReference type="NCBI Taxonomy" id="445930"/>
    <lineage>
        <taxon>Bacteria</taxon>
        <taxon>Bacillati</taxon>
        <taxon>Actinomycetota</taxon>
        <taxon>Actinomycetes</taxon>
        <taxon>Actinomycetales</taxon>
        <taxon>Actinomycetaceae</taxon>
        <taxon>Trueperella</taxon>
    </lineage>
</organism>